<dbReference type="InterPro" id="IPR051446">
    <property type="entry name" value="HTH_trans_reg/aminotransferase"/>
</dbReference>
<proteinExistence type="inferred from homology"/>
<evidence type="ECO:0000256" key="4">
    <source>
        <dbReference type="ARBA" id="ARBA00023125"/>
    </source>
</evidence>
<gene>
    <name evidence="7" type="ORF">FIV34_20060</name>
</gene>
<keyword evidence="7" id="KW-0032">Aminotransferase</keyword>
<dbReference type="PANTHER" id="PTHR46577:SF1">
    <property type="entry name" value="HTH-TYPE TRANSCRIPTIONAL REGULATORY PROTEIN GABR"/>
    <property type="match status" value="1"/>
</dbReference>
<dbReference type="Pfam" id="PF00392">
    <property type="entry name" value="GntR"/>
    <property type="match status" value="1"/>
</dbReference>
<dbReference type="Gene3D" id="3.40.640.10">
    <property type="entry name" value="Type I PLP-dependent aspartate aminotransferase-like (Major domain)"/>
    <property type="match status" value="1"/>
</dbReference>
<dbReference type="CDD" id="cd00609">
    <property type="entry name" value="AAT_like"/>
    <property type="match status" value="1"/>
</dbReference>
<dbReference type="GO" id="GO:0003700">
    <property type="term" value="F:DNA-binding transcription factor activity"/>
    <property type="evidence" value="ECO:0007669"/>
    <property type="project" value="InterPro"/>
</dbReference>
<keyword evidence="8" id="KW-1185">Reference proteome</keyword>
<evidence type="ECO:0000256" key="1">
    <source>
        <dbReference type="ARBA" id="ARBA00005384"/>
    </source>
</evidence>
<dbReference type="Gene3D" id="3.90.1150.10">
    <property type="entry name" value="Aspartate Aminotransferase, domain 1"/>
    <property type="match status" value="1"/>
</dbReference>
<dbReference type="InterPro" id="IPR015422">
    <property type="entry name" value="PyrdxlP-dep_Trfase_small"/>
</dbReference>
<comment type="similarity">
    <text evidence="1">In the C-terminal section; belongs to the class-I pyridoxal-phosphate-dependent aminotransferase family.</text>
</comment>
<evidence type="ECO:0000313" key="8">
    <source>
        <dbReference type="Proteomes" id="UP000316093"/>
    </source>
</evidence>
<organism evidence="7 8">
    <name type="scientific">Luteibacter pinisoli</name>
    <dbReference type="NCBI Taxonomy" id="2589080"/>
    <lineage>
        <taxon>Bacteria</taxon>
        <taxon>Pseudomonadati</taxon>
        <taxon>Pseudomonadota</taxon>
        <taxon>Gammaproteobacteria</taxon>
        <taxon>Lysobacterales</taxon>
        <taxon>Rhodanobacteraceae</taxon>
        <taxon>Luteibacter</taxon>
    </lineage>
</organism>
<dbReference type="KEGG" id="lpy:FIV34_20060"/>
<dbReference type="InterPro" id="IPR000524">
    <property type="entry name" value="Tscrpt_reg_HTH_GntR"/>
</dbReference>
<evidence type="ECO:0000256" key="2">
    <source>
        <dbReference type="ARBA" id="ARBA00022898"/>
    </source>
</evidence>
<dbReference type="SUPFAM" id="SSF53383">
    <property type="entry name" value="PLP-dependent transferases"/>
    <property type="match status" value="1"/>
</dbReference>
<dbReference type="OrthoDB" id="9808770at2"/>
<dbReference type="PROSITE" id="PS50949">
    <property type="entry name" value="HTH_GNTR"/>
    <property type="match status" value="1"/>
</dbReference>
<keyword evidence="3" id="KW-0805">Transcription regulation</keyword>
<dbReference type="EMBL" id="CP041046">
    <property type="protein sequence ID" value="QDE41325.1"/>
    <property type="molecule type" value="Genomic_DNA"/>
</dbReference>
<keyword evidence="2" id="KW-0663">Pyridoxal phosphate</keyword>
<evidence type="ECO:0000259" key="6">
    <source>
        <dbReference type="PROSITE" id="PS50949"/>
    </source>
</evidence>
<sequence length="459" mass="49632">MAMSIQDAEWREALDEAGPRYLKIVRFMEKAIAEGRLRSGDRLPPQRELARTLGVDLTTITRAYAEARERNLLHARGAMGSFVSAPRFETSEMLDLGMNLPPPPLGVDLRELLQHGFEQVLTHTDTHALMSYHPGGGTQADRKAGAAWLATPLGKVDPERIVISPGAQVALSALLLTLTEPGDAIACEPLVYPGVLAATQQLGRRVWPIAADAKGMLPEALEEAAALGVRVVYLNPTLRNPTATTMGEVRRDALVTVMRRLGLTLIEDDPYWLLAARAPAPLAARLPERAYYVSTLSKALTPGLRTAYVVAPDRETRARFLACLRSLALMSTPVMTSLATQWIHDGTAARIVEGVRGEAAERRRIAVNTLPLDPTQPGEGIHVWLPLPARWTAQALATSARMEGLAVTPSTAFAANTPAVEAIRISLGGVRDRARLKASLVRLAALLDDDAPRDDGPLV</sequence>
<dbReference type="CDD" id="cd07377">
    <property type="entry name" value="WHTH_GntR"/>
    <property type="match status" value="1"/>
</dbReference>
<dbReference type="InterPro" id="IPR015424">
    <property type="entry name" value="PyrdxlP-dep_Trfase"/>
</dbReference>
<dbReference type="GO" id="GO:0008483">
    <property type="term" value="F:transaminase activity"/>
    <property type="evidence" value="ECO:0007669"/>
    <property type="project" value="UniProtKB-KW"/>
</dbReference>
<dbReference type="InterPro" id="IPR015421">
    <property type="entry name" value="PyrdxlP-dep_Trfase_major"/>
</dbReference>
<keyword evidence="5" id="KW-0804">Transcription</keyword>
<dbReference type="GO" id="GO:0003677">
    <property type="term" value="F:DNA binding"/>
    <property type="evidence" value="ECO:0007669"/>
    <property type="project" value="UniProtKB-KW"/>
</dbReference>
<dbReference type="SUPFAM" id="SSF46785">
    <property type="entry name" value="Winged helix' DNA-binding domain"/>
    <property type="match status" value="1"/>
</dbReference>
<dbReference type="Proteomes" id="UP000316093">
    <property type="component" value="Chromosome"/>
</dbReference>
<dbReference type="InterPro" id="IPR036388">
    <property type="entry name" value="WH-like_DNA-bd_sf"/>
</dbReference>
<protein>
    <submittedName>
        <fullName evidence="7">PLP-dependent aminotransferase family protein</fullName>
    </submittedName>
</protein>
<evidence type="ECO:0000313" key="7">
    <source>
        <dbReference type="EMBL" id="QDE41325.1"/>
    </source>
</evidence>
<dbReference type="Gene3D" id="1.10.10.10">
    <property type="entry name" value="Winged helix-like DNA-binding domain superfamily/Winged helix DNA-binding domain"/>
    <property type="match status" value="1"/>
</dbReference>
<keyword evidence="7" id="KW-0808">Transferase</keyword>
<feature type="domain" description="HTH gntR-type" evidence="6">
    <location>
        <begin position="18"/>
        <end position="86"/>
    </location>
</feature>
<keyword evidence="4" id="KW-0238">DNA-binding</keyword>
<evidence type="ECO:0000256" key="5">
    <source>
        <dbReference type="ARBA" id="ARBA00023163"/>
    </source>
</evidence>
<dbReference type="PANTHER" id="PTHR46577">
    <property type="entry name" value="HTH-TYPE TRANSCRIPTIONAL REGULATORY PROTEIN GABR"/>
    <property type="match status" value="1"/>
</dbReference>
<reference evidence="7 8" key="1">
    <citation type="submission" date="2019-06" db="EMBL/GenBank/DDBJ databases">
        <title>A complete genome sequence for Luteibacter pinisoli MAH-14.</title>
        <authorList>
            <person name="Baltrus D.A."/>
        </authorList>
    </citation>
    <scope>NUCLEOTIDE SEQUENCE [LARGE SCALE GENOMIC DNA]</scope>
    <source>
        <strain evidence="7 8">MAH-14</strain>
    </source>
</reference>
<evidence type="ECO:0000256" key="3">
    <source>
        <dbReference type="ARBA" id="ARBA00023015"/>
    </source>
</evidence>
<name>A0A4Y5ZAR0_9GAMM</name>
<accession>A0A4Y5ZAR0</accession>
<dbReference type="InterPro" id="IPR036390">
    <property type="entry name" value="WH_DNA-bd_sf"/>
</dbReference>
<dbReference type="AlphaFoldDB" id="A0A4Y5ZAR0"/>
<dbReference type="SMART" id="SM00345">
    <property type="entry name" value="HTH_GNTR"/>
    <property type="match status" value="1"/>
</dbReference>